<reference evidence="2" key="2">
    <citation type="submission" date="2007-11" db="EMBL/GenBank/DDBJ databases">
        <title>Complete sequence of Delftia acidovorans DSM 14801 / SPH-1.</title>
        <authorList>
            <person name="Copeland A."/>
            <person name="Lucas S."/>
            <person name="Lapidus A."/>
            <person name="Barry K."/>
            <person name="Glavina del Rio T."/>
            <person name="Dalin E."/>
            <person name="Tice H."/>
            <person name="Pitluck S."/>
            <person name="Lowry S."/>
            <person name="Clum A."/>
            <person name="Schmutz J."/>
            <person name="Larimer F."/>
            <person name="Land M."/>
            <person name="Hauser L."/>
            <person name="Kyrpides N."/>
            <person name="Kim E."/>
            <person name="Schleheck D."/>
            <person name="Richardson P."/>
        </authorList>
    </citation>
    <scope>NUCLEOTIDE SEQUENCE [LARGE SCALE GENOMIC DNA]</scope>
    <source>
        <strain evidence="2">DSM 14801 / SPH-1</strain>
    </source>
</reference>
<accession>A9BTM5</accession>
<evidence type="ECO:0000313" key="1">
    <source>
        <dbReference type="EMBL" id="ABX34993.1"/>
    </source>
</evidence>
<dbReference type="EMBL" id="CP000884">
    <property type="protein sequence ID" value="ABX34993.1"/>
    <property type="molecule type" value="Genomic_DNA"/>
</dbReference>
<organism evidence="1 2">
    <name type="scientific">Delftia acidovorans (strain DSM 14801 / SPH-1)</name>
    <dbReference type="NCBI Taxonomy" id="398578"/>
    <lineage>
        <taxon>Bacteria</taxon>
        <taxon>Pseudomonadati</taxon>
        <taxon>Pseudomonadota</taxon>
        <taxon>Betaproteobacteria</taxon>
        <taxon>Burkholderiales</taxon>
        <taxon>Comamonadaceae</taxon>
        <taxon>Delftia</taxon>
    </lineage>
</organism>
<evidence type="ECO:0000313" key="2">
    <source>
        <dbReference type="Proteomes" id="UP000000784"/>
    </source>
</evidence>
<dbReference type="Proteomes" id="UP000000784">
    <property type="component" value="Chromosome"/>
</dbReference>
<sequence length="114" mass="12361">MAKASEMAVSRPICAVLLPPASRTLVGSQKLRAIHSCRRSFSLLRNGPPALACRRCLHGWRLTFQILAVSTIATVLGSCVATLAHCSRPCWKQPSTVEISSAYAQMPKSIVKNK</sequence>
<dbReference type="HOGENOM" id="CLU_2117013_0_0_4"/>
<proteinExistence type="predicted"/>
<dbReference type="KEGG" id="dac:Daci_2355"/>
<gene>
    <name evidence="1" type="ordered locus">Daci_2355</name>
</gene>
<keyword evidence="2" id="KW-1185">Reference proteome</keyword>
<reference evidence="1 2" key="1">
    <citation type="journal article" date="2004" name="Appl. Environ. Microbiol.">
        <title>Mineralization of individual congeners of linear alkylbenzenesulfonate by defined pairs of heterotrophic bacteria.</title>
        <authorList>
            <person name="Schleheck D."/>
            <person name="Knepper T.P."/>
            <person name="Fischer K."/>
            <person name="Cook A.M."/>
        </authorList>
    </citation>
    <scope>NUCLEOTIDE SEQUENCE [LARGE SCALE GENOMIC DNA]</scope>
    <source>
        <strain evidence="2">DSM 14801 / SPH-1</strain>
    </source>
</reference>
<protein>
    <submittedName>
        <fullName evidence="1">Uncharacterized protein</fullName>
    </submittedName>
</protein>
<name>A9BTM5_DELAS</name>
<dbReference type="AlphaFoldDB" id="A9BTM5"/>